<gene>
    <name evidence="2" type="ORF">ACFOUT_08500</name>
</gene>
<keyword evidence="3" id="KW-1185">Reference proteome</keyword>
<dbReference type="RefSeq" id="WP_192460456.1">
    <property type="nucleotide sequence ID" value="NZ_JACYFJ010000001.1"/>
</dbReference>
<reference evidence="3" key="1">
    <citation type="journal article" date="2019" name="Int. J. Syst. Evol. Microbiol.">
        <title>The Global Catalogue of Microorganisms (GCM) 10K type strain sequencing project: providing services to taxonomists for standard genome sequencing and annotation.</title>
        <authorList>
            <consortium name="The Broad Institute Genomics Platform"/>
            <consortium name="The Broad Institute Genome Sequencing Center for Infectious Disease"/>
            <person name="Wu L."/>
            <person name="Ma J."/>
        </authorList>
    </citation>
    <scope>NUCLEOTIDE SEQUENCE [LARGE SCALE GENOMIC DNA]</scope>
    <source>
        <strain evidence="3">CECT 7477</strain>
    </source>
</reference>
<feature type="domain" description="Outer membrane protein beta-barrel" evidence="1">
    <location>
        <begin position="20"/>
        <end position="188"/>
    </location>
</feature>
<comment type="caution">
    <text evidence="2">The sequence shown here is derived from an EMBL/GenBank/DDBJ whole genome shotgun (WGS) entry which is preliminary data.</text>
</comment>
<accession>A0ABV8JM38</accession>
<organism evidence="2 3">
    <name type="scientific">Euzebyella saccharophila</name>
    <dbReference type="NCBI Taxonomy" id="679664"/>
    <lineage>
        <taxon>Bacteria</taxon>
        <taxon>Pseudomonadati</taxon>
        <taxon>Bacteroidota</taxon>
        <taxon>Flavobacteriia</taxon>
        <taxon>Flavobacteriales</taxon>
        <taxon>Flavobacteriaceae</taxon>
        <taxon>Euzebyella</taxon>
    </lineage>
</organism>
<dbReference type="Proteomes" id="UP001595814">
    <property type="component" value="Unassembled WGS sequence"/>
</dbReference>
<protein>
    <submittedName>
        <fullName evidence="2">Porin family protein</fullName>
    </submittedName>
</protein>
<evidence type="ECO:0000313" key="3">
    <source>
        <dbReference type="Proteomes" id="UP001595814"/>
    </source>
</evidence>
<dbReference type="Pfam" id="PF13568">
    <property type="entry name" value="OMP_b-brl_2"/>
    <property type="match status" value="1"/>
</dbReference>
<sequence>MIMRIFCSVFIFILFINITQAQNSLFGLQGGLNASNVSGDFSEIHSTRIGYQLGGFAKIGLSDRFYFNTGLLYNSVGNLNKYDVTDFNIMSPHEFEEKVEYVDRYNYLSIPLSFSHQLSSLSFGIGPQVSFLLNRVGKFEETFNPGAKKITSSGDFKFEYGGLLSLGCKVISRIFLQLDYYYGLNNLIDGRFSSSYKNYHRSLQLSAGYVIF</sequence>
<evidence type="ECO:0000259" key="1">
    <source>
        <dbReference type="Pfam" id="PF13568"/>
    </source>
</evidence>
<dbReference type="InterPro" id="IPR025665">
    <property type="entry name" value="Beta-barrel_OMP_2"/>
</dbReference>
<name>A0ABV8JM38_9FLAO</name>
<proteinExistence type="predicted"/>
<dbReference type="EMBL" id="JBHSAW010000004">
    <property type="protein sequence ID" value="MFC4095912.1"/>
    <property type="molecule type" value="Genomic_DNA"/>
</dbReference>
<evidence type="ECO:0000313" key="2">
    <source>
        <dbReference type="EMBL" id="MFC4095912.1"/>
    </source>
</evidence>